<gene>
    <name evidence="11" type="ORF">A9Q02_14145</name>
</gene>
<evidence type="ECO:0000256" key="3">
    <source>
        <dbReference type="ARBA" id="ARBA00022692"/>
    </source>
</evidence>
<comment type="caution">
    <text evidence="11">The sequence shown here is derived from an EMBL/GenBank/DDBJ whole genome shotgun (WGS) entry which is preliminary data.</text>
</comment>
<feature type="transmembrane region" description="Helical" evidence="8">
    <location>
        <begin position="60"/>
        <end position="80"/>
    </location>
</feature>
<dbReference type="InterPro" id="IPR017871">
    <property type="entry name" value="ABC_transporter-like_CS"/>
</dbReference>
<dbReference type="FunFam" id="3.40.50.300:FF:000287">
    <property type="entry name" value="Multidrug ABC transporter ATP-binding protein"/>
    <property type="match status" value="1"/>
</dbReference>
<evidence type="ECO:0000256" key="1">
    <source>
        <dbReference type="ARBA" id="ARBA00004651"/>
    </source>
</evidence>
<dbReference type="InterPro" id="IPR003439">
    <property type="entry name" value="ABC_transporter-like_ATP-bd"/>
</dbReference>
<dbReference type="GO" id="GO:0140359">
    <property type="term" value="F:ABC-type transporter activity"/>
    <property type="evidence" value="ECO:0007669"/>
    <property type="project" value="InterPro"/>
</dbReference>
<dbReference type="AlphaFoldDB" id="A0A2H3KNL8"/>
<dbReference type="PROSITE" id="PS50929">
    <property type="entry name" value="ABC_TM1F"/>
    <property type="match status" value="1"/>
</dbReference>
<feature type="transmembrane region" description="Helical" evidence="8">
    <location>
        <begin position="166"/>
        <end position="188"/>
    </location>
</feature>
<dbReference type="SUPFAM" id="SSF52540">
    <property type="entry name" value="P-loop containing nucleoside triphosphate hydrolases"/>
    <property type="match status" value="1"/>
</dbReference>
<dbReference type="InterPro" id="IPR011527">
    <property type="entry name" value="ABC1_TM_dom"/>
</dbReference>
<feature type="domain" description="ABC transporter" evidence="9">
    <location>
        <begin position="340"/>
        <end position="573"/>
    </location>
</feature>
<protein>
    <submittedName>
        <fullName evidence="11">Multidrug ABC transporter</fullName>
    </submittedName>
</protein>
<evidence type="ECO:0000256" key="8">
    <source>
        <dbReference type="SAM" id="Phobius"/>
    </source>
</evidence>
<dbReference type="PANTHER" id="PTHR24221">
    <property type="entry name" value="ATP-BINDING CASSETTE SUB-FAMILY B"/>
    <property type="match status" value="1"/>
</dbReference>
<feature type="transmembrane region" description="Helical" evidence="8">
    <location>
        <begin position="141"/>
        <end position="160"/>
    </location>
</feature>
<keyword evidence="7 8" id="KW-0472">Membrane</keyword>
<dbReference type="SUPFAM" id="SSF90123">
    <property type="entry name" value="ABC transporter transmembrane region"/>
    <property type="match status" value="1"/>
</dbReference>
<evidence type="ECO:0000313" key="12">
    <source>
        <dbReference type="Proteomes" id="UP000220922"/>
    </source>
</evidence>
<dbReference type="GO" id="GO:0005886">
    <property type="term" value="C:plasma membrane"/>
    <property type="evidence" value="ECO:0007669"/>
    <property type="project" value="UniProtKB-SubCell"/>
</dbReference>
<keyword evidence="3 8" id="KW-0812">Transmembrane</keyword>
<dbReference type="InterPro" id="IPR027417">
    <property type="entry name" value="P-loop_NTPase"/>
</dbReference>
<dbReference type="Pfam" id="PF00664">
    <property type="entry name" value="ABC_membrane"/>
    <property type="match status" value="1"/>
</dbReference>
<evidence type="ECO:0000256" key="5">
    <source>
        <dbReference type="ARBA" id="ARBA00022840"/>
    </source>
</evidence>
<feature type="domain" description="ABC transmembrane type-1" evidence="10">
    <location>
        <begin position="57"/>
        <end position="307"/>
    </location>
</feature>
<keyword evidence="4" id="KW-0547">Nucleotide-binding</keyword>
<accession>A0A2H3KNL8</accession>
<dbReference type="GO" id="GO:0034040">
    <property type="term" value="F:ATPase-coupled lipid transmembrane transporter activity"/>
    <property type="evidence" value="ECO:0007669"/>
    <property type="project" value="TreeGrafter"/>
</dbReference>
<dbReference type="GO" id="GO:0016887">
    <property type="term" value="F:ATP hydrolysis activity"/>
    <property type="evidence" value="ECO:0007669"/>
    <property type="project" value="InterPro"/>
</dbReference>
<organism evidence="11 12">
    <name type="scientific">Candidatus Chloroploca asiatica</name>
    <dbReference type="NCBI Taxonomy" id="1506545"/>
    <lineage>
        <taxon>Bacteria</taxon>
        <taxon>Bacillati</taxon>
        <taxon>Chloroflexota</taxon>
        <taxon>Chloroflexia</taxon>
        <taxon>Chloroflexales</taxon>
        <taxon>Chloroflexineae</taxon>
        <taxon>Oscillochloridaceae</taxon>
        <taxon>Candidatus Chloroploca</taxon>
    </lineage>
</organism>
<dbReference type="PROSITE" id="PS50893">
    <property type="entry name" value="ABC_TRANSPORTER_2"/>
    <property type="match status" value="1"/>
</dbReference>
<evidence type="ECO:0000259" key="10">
    <source>
        <dbReference type="PROSITE" id="PS50929"/>
    </source>
</evidence>
<dbReference type="PANTHER" id="PTHR24221:SF397">
    <property type="entry name" value="ABC TRANSPORTER, ATP-BINDING TRANSMEMBRANE PROTEIN"/>
    <property type="match status" value="1"/>
</dbReference>
<evidence type="ECO:0000256" key="7">
    <source>
        <dbReference type="ARBA" id="ARBA00023136"/>
    </source>
</evidence>
<dbReference type="InterPro" id="IPR003593">
    <property type="entry name" value="AAA+_ATPase"/>
</dbReference>
<dbReference type="OrthoDB" id="9762778at2"/>
<evidence type="ECO:0000313" key="11">
    <source>
        <dbReference type="EMBL" id="PDV98986.1"/>
    </source>
</evidence>
<evidence type="ECO:0000259" key="9">
    <source>
        <dbReference type="PROSITE" id="PS50893"/>
    </source>
</evidence>
<keyword evidence="6 8" id="KW-1133">Transmembrane helix</keyword>
<feature type="transmembrane region" description="Helical" evidence="8">
    <location>
        <begin position="264"/>
        <end position="289"/>
    </location>
</feature>
<dbReference type="PROSITE" id="PS00211">
    <property type="entry name" value="ABC_TRANSPORTER_1"/>
    <property type="match status" value="1"/>
</dbReference>
<reference evidence="11 12" key="1">
    <citation type="submission" date="2016-05" db="EMBL/GenBank/DDBJ databases">
        <authorList>
            <person name="Lavstsen T."/>
            <person name="Jespersen J.S."/>
        </authorList>
    </citation>
    <scope>NUCLEOTIDE SEQUENCE [LARGE SCALE GENOMIC DNA]</scope>
    <source>
        <strain evidence="11 12">B7-9</strain>
    </source>
</reference>
<proteinExistence type="predicted"/>
<name>A0A2H3KNL8_9CHLR</name>
<dbReference type="RefSeq" id="WP_097652817.1">
    <property type="nucleotide sequence ID" value="NZ_LYXE01000086.1"/>
</dbReference>
<dbReference type="SMART" id="SM00382">
    <property type="entry name" value="AAA"/>
    <property type="match status" value="1"/>
</dbReference>
<evidence type="ECO:0000256" key="2">
    <source>
        <dbReference type="ARBA" id="ARBA00022448"/>
    </source>
</evidence>
<dbReference type="GO" id="GO:0005524">
    <property type="term" value="F:ATP binding"/>
    <property type="evidence" value="ECO:0007669"/>
    <property type="project" value="UniProtKB-KW"/>
</dbReference>
<comment type="subcellular location">
    <subcellularLocation>
        <location evidence="1">Cell membrane</location>
        <topology evidence="1">Multi-pass membrane protein</topology>
    </subcellularLocation>
</comment>
<dbReference type="EMBL" id="LYXE01000086">
    <property type="protein sequence ID" value="PDV98986.1"/>
    <property type="molecule type" value="Genomic_DNA"/>
</dbReference>
<dbReference type="Pfam" id="PF00005">
    <property type="entry name" value="ABC_tran"/>
    <property type="match status" value="1"/>
</dbReference>
<evidence type="ECO:0000256" key="4">
    <source>
        <dbReference type="ARBA" id="ARBA00022741"/>
    </source>
</evidence>
<evidence type="ECO:0000256" key="6">
    <source>
        <dbReference type="ARBA" id="ARBA00022989"/>
    </source>
</evidence>
<keyword evidence="2" id="KW-0813">Transport</keyword>
<dbReference type="Gene3D" id="1.20.1560.10">
    <property type="entry name" value="ABC transporter type 1, transmembrane domain"/>
    <property type="match status" value="1"/>
</dbReference>
<sequence length="593" mass="65250">MMNIMAIIRAATMGDPRRVWPMVAWAVLEYMLRGAPYGIVLAVTWVLFDPLTNPGTPINITALVWLSVSLLVSLTLLHLVSRCSYLAMFDDAYGLCTDGRLAMGDHLRKLPMGFFNARDPGTIGAYLINDYANIEHLFTHLVPQAIGALAMPLILLLALATQSWQLALAAALVIPLAIPFTFVSRAFIRFFGKQHQKAKVEAASRMLEYVQGMHLIKAFNLAGAKFERLELVFRRLKALSIKLEAGSGPTVLLSGFVLQSGQTLIILLGLTLLFADTIALPVYIMFLILGVRVYEPLMQALTFLAELNYFKISVDRIEDVYKTPALSGTQPTLRPTSYDLAFENVSFHYLDNDVLNDISVNIPARSLVALVGPSGSGKTTMTRLIARFWDVTAGRITLGGHDLRAYDPATVLAAISMVFQDVYLFNDTVLNNIRVGRTEATQDEVIAAAKAARCHDFVSRLPEGYETLVGEGGSTLSGGEKQRISIARAILKDAPIILLDEATASLDPENELYIQEAIGALVRDKTVIVIAHRLNTVVHADNIVVLEGGRIVEQGKHDDLMRVGGLYCHMWDEQQQVRAWKFAQEESLAAIPG</sequence>
<dbReference type="Proteomes" id="UP000220922">
    <property type="component" value="Unassembled WGS sequence"/>
</dbReference>
<keyword evidence="5" id="KW-0067">ATP-binding</keyword>
<dbReference type="InterPro" id="IPR036640">
    <property type="entry name" value="ABC1_TM_sf"/>
</dbReference>
<keyword evidence="12" id="KW-1185">Reference proteome</keyword>
<dbReference type="Gene3D" id="3.40.50.300">
    <property type="entry name" value="P-loop containing nucleotide triphosphate hydrolases"/>
    <property type="match status" value="1"/>
</dbReference>
<feature type="transmembrane region" description="Helical" evidence="8">
    <location>
        <begin position="20"/>
        <end position="48"/>
    </location>
</feature>
<dbReference type="InterPro" id="IPR039421">
    <property type="entry name" value="Type_1_exporter"/>
</dbReference>